<organism evidence="1">
    <name type="scientific">marine sediment metagenome</name>
    <dbReference type="NCBI Taxonomy" id="412755"/>
    <lineage>
        <taxon>unclassified sequences</taxon>
        <taxon>metagenomes</taxon>
        <taxon>ecological metagenomes</taxon>
    </lineage>
</organism>
<reference evidence="1" key="1">
    <citation type="journal article" date="2014" name="Front. Microbiol.">
        <title>High frequency of phylogenetically diverse reductive dehalogenase-homologous genes in deep subseafloor sedimentary metagenomes.</title>
        <authorList>
            <person name="Kawai M."/>
            <person name="Futagami T."/>
            <person name="Toyoda A."/>
            <person name="Takaki Y."/>
            <person name="Nishi S."/>
            <person name="Hori S."/>
            <person name="Arai W."/>
            <person name="Tsubouchi T."/>
            <person name="Morono Y."/>
            <person name="Uchiyama I."/>
            <person name="Ito T."/>
            <person name="Fujiyama A."/>
            <person name="Inagaki F."/>
            <person name="Takami H."/>
        </authorList>
    </citation>
    <scope>NUCLEOTIDE SEQUENCE</scope>
    <source>
        <strain evidence="1">Expedition CK06-06</strain>
    </source>
</reference>
<gene>
    <name evidence="1" type="ORF">S06H3_03958</name>
</gene>
<protein>
    <submittedName>
        <fullName evidence="1">Uncharacterized protein</fullName>
    </submittedName>
</protein>
<name>X1JK05_9ZZZZ</name>
<accession>X1JK05</accession>
<sequence length="45" mass="5154">GEAGYKVAKNVQMKLGLEGGYFEDRVREGEDYYFWGGGCEVEIRF</sequence>
<feature type="non-terminal residue" evidence="1">
    <location>
        <position position="1"/>
    </location>
</feature>
<dbReference type="AlphaFoldDB" id="X1JK05"/>
<proteinExistence type="predicted"/>
<evidence type="ECO:0000313" key="1">
    <source>
        <dbReference type="EMBL" id="GAH95041.1"/>
    </source>
</evidence>
<dbReference type="EMBL" id="BARV01001344">
    <property type="protein sequence ID" value="GAH95041.1"/>
    <property type="molecule type" value="Genomic_DNA"/>
</dbReference>
<comment type="caution">
    <text evidence="1">The sequence shown here is derived from an EMBL/GenBank/DDBJ whole genome shotgun (WGS) entry which is preliminary data.</text>
</comment>